<keyword evidence="3 7" id="KW-0812">Transmembrane</keyword>
<protein>
    <submittedName>
        <fullName evidence="8">Biotin transport system permease protein</fullName>
    </submittedName>
</protein>
<evidence type="ECO:0000256" key="4">
    <source>
        <dbReference type="ARBA" id="ARBA00022989"/>
    </source>
</evidence>
<evidence type="ECO:0000256" key="1">
    <source>
        <dbReference type="ARBA" id="ARBA00004141"/>
    </source>
</evidence>
<evidence type="ECO:0000256" key="2">
    <source>
        <dbReference type="ARBA" id="ARBA00008564"/>
    </source>
</evidence>
<comment type="caution">
    <text evidence="8">The sequence shown here is derived from an EMBL/GenBank/DDBJ whole genome shotgun (WGS) entry which is preliminary data.</text>
</comment>
<keyword evidence="9" id="KW-1185">Reference proteome</keyword>
<evidence type="ECO:0000256" key="6">
    <source>
        <dbReference type="SAM" id="MobiDB-lite"/>
    </source>
</evidence>
<name>A0ABU0CAU0_9BRAD</name>
<proteinExistence type="inferred from homology"/>
<feature type="region of interest" description="Disordered" evidence="6">
    <location>
        <begin position="194"/>
        <end position="232"/>
    </location>
</feature>
<dbReference type="PANTHER" id="PTHR33514:SF13">
    <property type="entry name" value="PROTEIN ABCI12, CHLOROPLASTIC"/>
    <property type="match status" value="1"/>
</dbReference>
<dbReference type="CDD" id="cd16914">
    <property type="entry name" value="EcfT"/>
    <property type="match status" value="1"/>
</dbReference>
<dbReference type="Pfam" id="PF02361">
    <property type="entry name" value="CbiQ"/>
    <property type="match status" value="1"/>
</dbReference>
<evidence type="ECO:0000256" key="5">
    <source>
        <dbReference type="ARBA" id="ARBA00023136"/>
    </source>
</evidence>
<dbReference type="InterPro" id="IPR003339">
    <property type="entry name" value="ABC/ECF_trnsptr_transmembrane"/>
</dbReference>
<dbReference type="EMBL" id="JAUSUK010000002">
    <property type="protein sequence ID" value="MDQ0327036.1"/>
    <property type="molecule type" value="Genomic_DNA"/>
</dbReference>
<accession>A0ABU0CAU0</accession>
<dbReference type="Proteomes" id="UP001230253">
    <property type="component" value="Unassembled WGS sequence"/>
</dbReference>
<keyword evidence="4 7" id="KW-1133">Transmembrane helix</keyword>
<feature type="transmembrane region" description="Helical" evidence="7">
    <location>
        <begin position="64"/>
        <end position="81"/>
    </location>
</feature>
<keyword evidence="5 7" id="KW-0472">Membrane</keyword>
<reference evidence="8 9" key="1">
    <citation type="submission" date="2023-07" db="EMBL/GenBank/DDBJ databases">
        <title>Genomic Encyclopedia of Type Strains, Phase IV (KMG-IV): sequencing the most valuable type-strain genomes for metagenomic binning, comparative biology and taxonomic classification.</title>
        <authorList>
            <person name="Goeker M."/>
        </authorList>
    </citation>
    <scope>NUCLEOTIDE SEQUENCE [LARGE SCALE GENOMIC DNA]</scope>
    <source>
        <strain evidence="8 9">DSM 11549</strain>
    </source>
</reference>
<dbReference type="PANTHER" id="PTHR33514">
    <property type="entry name" value="PROTEIN ABCI12, CHLOROPLASTIC"/>
    <property type="match status" value="1"/>
</dbReference>
<organism evidence="8 9">
    <name type="scientific">Rhodopseudomonas julia</name>
    <dbReference type="NCBI Taxonomy" id="200617"/>
    <lineage>
        <taxon>Bacteria</taxon>
        <taxon>Pseudomonadati</taxon>
        <taxon>Pseudomonadota</taxon>
        <taxon>Alphaproteobacteria</taxon>
        <taxon>Hyphomicrobiales</taxon>
        <taxon>Nitrobacteraceae</taxon>
        <taxon>Rhodopseudomonas</taxon>
    </lineage>
</organism>
<feature type="transmembrane region" description="Helical" evidence="7">
    <location>
        <begin position="87"/>
        <end position="106"/>
    </location>
</feature>
<comment type="subcellular location">
    <subcellularLocation>
        <location evidence="1">Membrane</location>
        <topology evidence="1">Multi-pass membrane protein</topology>
    </subcellularLocation>
</comment>
<dbReference type="RefSeq" id="WP_307155120.1">
    <property type="nucleotide sequence ID" value="NZ_JAUSUK010000002.1"/>
</dbReference>
<gene>
    <name evidence="8" type="ORF">J2R99_002905</name>
</gene>
<evidence type="ECO:0000256" key="7">
    <source>
        <dbReference type="SAM" id="Phobius"/>
    </source>
</evidence>
<evidence type="ECO:0000256" key="3">
    <source>
        <dbReference type="ARBA" id="ARBA00022692"/>
    </source>
</evidence>
<sequence>MKSRGEISSFLHALPAAAKLLVLAAAGTGLVLVGSLPVLAGAFLGTLILYWLAGISQQKAFQQLRPLLWLLVLLFVVQGFWQSWEIAGLVVLRISTLILLAAFVTLTTRTDALIAAVERALTPLRRFGVNPAKVGLAFSLALRFIPVIAQQANDIRDAQRARGLGANPVALALPLIVRTLRMASDVADAIDARSPYSDHSGDEGELPPRFVLEPNTSNARMSCNDAEPQLKT</sequence>
<comment type="similarity">
    <text evidence="2">Belongs to the CbiQ family.</text>
</comment>
<evidence type="ECO:0000313" key="8">
    <source>
        <dbReference type="EMBL" id="MDQ0327036.1"/>
    </source>
</evidence>
<evidence type="ECO:0000313" key="9">
    <source>
        <dbReference type="Proteomes" id="UP001230253"/>
    </source>
</evidence>
<feature type="transmembrane region" description="Helical" evidence="7">
    <location>
        <begin position="20"/>
        <end position="52"/>
    </location>
</feature>